<dbReference type="PANTHER" id="PTHR23026">
    <property type="entry name" value="NADPH NITROREDUCTASE"/>
    <property type="match status" value="1"/>
</dbReference>
<dbReference type="Proteomes" id="UP000284277">
    <property type="component" value="Unassembled WGS sequence"/>
</dbReference>
<proteinExistence type="predicted"/>
<evidence type="ECO:0000256" key="3">
    <source>
        <dbReference type="ARBA" id="ARBA00023002"/>
    </source>
</evidence>
<dbReference type="InterPro" id="IPR000415">
    <property type="entry name" value="Nitroreductase-like"/>
</dbReference>
<dbReference type="RefSeq" id="WP_120195431.1">
    <property type="nucleotide sequence ID" value="NZ_MCIA01000003.1"/>
</dbReference>
<name>A0A419T959_9FIRM</name>
<evidence type="ECO:0000259" key="4">
    <source>
        <dbReference type="Pfam" id="PF00881"/>
    </source>
</evidence>
<evidence type="ECO:0000313" key="5">
    <source>
        <dbReference type="EMBL" id="RKD34002.1"/>
    </source>
</evidence>
<dbReference type="SUPFAM" id="SSF55469">
    <property type="entry name" value="FMN-dependent nitroreductase-like"/>
    <property type="match status" value="1"/>
</dbReference>
<dbReference type="PANTHER" id="PTHR23026:SF90">
    <property type="entry name" value="IODOTYROSINE DEIODINASE 1"/>
    <property type="match status" value="1"/>
</dbReference>
<evidence type="ECO:0000256" key="1">
    <source>
        <dbReference type="ARBA" id="ARBA00022630"/>
    </source>
</evidence>
<organism evidence="5 6">
    <name type="scientific">Lacrimispora algidixylanolytica</name>
    <dbReference type="NCBI Taxonomy" id="94868"/>
    <lineage>
        <taxon>Bacteria</taxon>
        <taxon>Bacillati</taxon>
        <taxon>Bacillota</taxon>
        <taxon>Clostridia</taxon>
        <taxon>Lachnospirales</taxon>
        <taxon>Lachnospiraceae</taxon>
        <taxon>Lacrimispora</taxon>
    </lineage>
</organism>
<evidence type="ECO:0000313" key="6">
    <source>
        <dbReference type="Proteomes" id="UP000284277"/>
    </source>
</evidence>
<accession>A0A419T959</accession>
<keyword evidence="6" id="KW-1185">Reference proteome</keyword>
<dbReference type="OrthoDB" id="9812105at2"/>
<gene>
    <name evidence="5" type="ORF">BET01_12620</name>
</gene>
<dbReference type="EMBL" id="MCIA01000003">
    <property type="protein sequence ID" value="RKD34002.1"/>
    <property type="molecule type" value="Genomic_DNA"/>
</dbReference>
<dbReference type="GO" id="GO:0016491">
    <property type="term" value="F:oxidoreductase activity"/>
    <property type="evidence" value="ECO:0007669"/>
    <property type="project" value="UniProtKB-KW"/>
</dbReference>
<keyword evidence="3" id="KW-0560">Oxidoreductase</keyword>
<dbReference type="Pfam" id="PF00881">
    <property type="entry name" value="Nitroreductase"/>
    <property type="match status" value="1"/>
</dbReference>
<feature type="domain" description="Nitroreductase" evidence="4">
    <location>
        <begin position="5"/>
        <end position="175"/>
    </location>
</feature>
<comment type="caution">
    <text evidence="5">The sequence shown here is derived from an EMBL/GenBank/DDBJ whole genome shotgun (WGS) entry which is preliminary data.</text>
</comment>
<protein>
    <submittedName>
        <fullName evidence="5">Nitroreductase</fullName>
    </submittedName>
</protein>
<dbReference type="InterPro" id="IPR050627">
    <property type="entry name" value="Nitroreductase/BluB"/>
</dbReference>
<dbReference type="AlphaFoldDB" id="A0A419T959"/>
<keyword evidence="2" id="KW-0288">FMN</keyword>
<evidence type="ECO:0000256" key="2">
    <source>
        <dbReference type="ARBA" id="ARBA00022643"/>
    </source>
</evidence>
<dbReference type="InterPro" id="IPR029479">
    <property type="entry name" value="Nitroreductase"/>
</dbReference>
<dbReference type="Gene3D" id="3.40.109.10">
    <property type="entry name" value="NADH Oxidase"/>
    <property type="match status" value="1"/>
</dbReference>
<sequence>MLEAIKNRRSIRKFKPDEVSKHMIEEILQSGILAPSSKNGQPWKFVVVTGDAKKDMLAAMESGLEREKVQPLLPSVTHYITGAVNTFHIMEQAPVTIFVINPVGIDVHASLTKEEHISEICNAQSVGAAIENMILTATELGLGSLWICDTYFAYDELQNYLNTEGELFAAISFGYADQAPDARPRKGMEQVVEWRD</sequence>
<keyword evidence="1" id="KW-0285">Flavoprotein</keyword>
<reference evidence="5 6" key="1">
    <citation type="submission" date="2016-08" db="EMBL/GenBank/DDBJ databases">
        <title>A new outlook on sporulation: Clostridium algidixylanolyticum.</title>
        <authorList>
            <person name="Poppleton D.I."/>
            <person name="Gribaldo S."/>
        </authorList>
    </citation>
    <scope>NUCLEOTIDE SEQUENCE [LARGE SCALE GENOMIC DNA]</scope>
    <source>
        <strain evidence="5 6">SPL73</strain>
    </source>
</reference>